<dbReference type="InterPro" id="IPR037619">
    <property type="entry name" value="LIPB1/2_SAM_3rd"/>
</dbReference>
<name>A0A4W4EA39_ELEEL</name>
<dbReference type="FunFam" id="1.10.150.50:FF:000017">
    <property type="entry name" value="Liprin-beta-1 isoform 1"/>
    <property type="match status" value="1"/>
</dbReference>
<dbReference type="CDD" id="cd09563">
    <property type="entry name" value="SAM_liprin-beta1_2_repeat1"/>
    <property type="match status" value="1"/>
</dbReference>
<feature type="region of interest" description="Disordered" evidence="7">
    <location>
        <begin position="397"/>
        <end position="421"/>
    </location>
</feature>
<evidence type="ECO:0000256" key="4">
    <source>
        <dbReference type="ARBA" id="ARBA00023054"/>
    </source>
</evidence>
<evidence type="ECO:0000256" key="7">
    <source>
        <dbReference type="SAM" id="MobiDB-lite"/>
    </source>
</evidence>
<dbReference type="SUPFAM" id="SSF47769">
    <property type="entry name" value="SAM/Pointed domain"/>
    <property type="match status" value="3"/>
</dbReference>
<feature type="domain" description="SAM" evidence="8">
    <location>
        <begin position="623"/>
        <end position="681"/>
    </location>
</feature>
<feature type="region of interest" description="Disordered" evidence="7">
    <location>
        <begin position="438"/>
        <end position="482"/>
    </location>
</feature>
<sequence>MMSDASDMLAAALEQMDGIIAGSKVLDYSNGIFDCQSPTSPFMGSLRALHLLEDLRGVLELMDTEEREGLRCQIPDTTADSLVEWLQGNLSNGHVSVTGDIYQDRLNRLESDKESLVLQVSVLTDQVEAQGEKIRDLDQCLEEHRDKLNATEHMLQQELVCRSALETQKMELMSELSNLKLKLTALEKESIDLDDGFRDSEGLILEVNELRYQVSEMENERLQYEKKLKSTKVNLRLKAKTSLKGVLVGIPQDMEVQRMRRTLESLMAANEEKDRKIEELRQSLGHYKNLQAMVSSVQGRKGVKETPSHRPSPSTSSQMKREGNVMTAVATAPSTCPLPSQFPWTQRSPCWLVPRTELGRVLVRYCIRLLPSVFEVMLCEQFASSFQSRAYDELNKITTLPPKSPTSASRDGDDDAFGSKKARSSFGRGFFRIRGGKRTASAPNLAETEREGTDHLDLAGLPQRSGQSDSTRTLPTCPGGKKKPKGIKAFLGKLRRSQSTSFDLDENLSENEFRRGGVRATAGPRLGWSRDLHNTTSELDAPFARWSREQVCDWMQEQGLGLYVNMARQWISSGQTLLHASQQNLEKELGIKHPLHRKKLQLVLQALGSEEEDNQGKLDYHWVTRWLDDIGLPQYKTQFDDGRVDGRMLHYMTVDDLLSLKVGSVLHHLSIKRAIQVLRLNNYDPNCLRRRPSDENNVSPAEVSQWTNHRVMEWLRSVDLAEYAPNLRGSGVHGGLMVLEPRFNVETMALLLNIPPNKTLLRRHLATHFSLLVGTEAQQLKQEWLENPDYTPLTATAKVKPRKLVFGSFGSLRKKRQQDGEEYVCPMDVEMPKSHSFQKGYRGVELHIYEDELDRLEQMEDSEGTVRQIGAFSEGINNLTSMLKDDELFKEMSTSSPNPSVADDNSNI</sequence>
<organism evidence="9 10">
    <name type="scientific">Electrophorus electricus</name>
    <name type="common">Electric eel</name>
    <name type="synonym">Gymnotus electricus</name>
    <dbReference type="NCBI Taxonomy" id="8005"/>
    <lineage>
        <taxon>Eukaryota</taxon>
        <taxon>Metazoa</taxon>
        <taxon>Chordata</taxon>
        <taxon>Craniata</taxon>
        <taxon>Vertebrata</taxon>
        <taxon>Euteleostomi</taxon>
        <taxon>Actinopterygii</taxon>
        <taxon>Neopterygii</taxon>
        <taxon>Teleostei</taxon>
        <taxon>Ostariophysi</taxon>
        <taxon>Gymnotiformes</taxon>
        <taxon>Gymnotoidei</taxon>
        <taxon>Gymnotidae</taxon>
        <taxon>Electrophorus</taxon>
    </lineage>
</organism>
<dbReference type="InterPro" id="IPR013761">
    <property type="entry name" value="SAM/pointed_sf"/>
</dbReference>
<dbReference type="Gene3D" id="1.10.150.50">
    <property type="entry name" value="Transcription Factor, Ets-1"/>
    <property type="match status" value="3"/>
</dbReference>
<dbReference type="PANTHER" id="PTHR12587">
    <property type="entry name" value="LAR INTERACTING PROTEIN LIP -RELATED PROTEIN"/>
    <property type="match status" value="1"/>
</dbReference>
<feature type="domain" description="SAM" evidence="8">
    <location>
        <begin position="546"/>
        <end position="610"/>
    </location>
</feature>
<gene>
    <name evidence="9" type="primary">ppfibp1b</name>
</gene>
<evidence type="ECO:0000256" key="6">
    <source>
        <dbReference type="SAM" id="Coils"/>
    </source>
</evidence>
<evidence type="ECO:0000256" key="3">
    <source>
        <dbReference type="ARBA" id="ARBA00022737"/>
    </source>
</evidence>
<feature type="region of interest" description="Disordered" evidence="7">
    <location>
        <begin position="298"/>
        <end position="322"/>
    </location>
</feature>
<evidence type="ECO:0000256" key="2">
    <source>
        <dbReference type="ARBA" id="ARBA00022553"/>
    </source>
</evidence>
<dbReference type="CDD" id="cd09569">
    <property type="entry name" value="SAM_liprin-beta1_2_repeat3"/>
    <property type="match status" value="1"/>
</dbReference>
<dbReference type="PROSITE" id="PS50105">
    <property type="entry name" value="SAM_DOMAIN"/>
    <property type="match status" value="2"/>
</dbReference>
<accession>A0A4W4EA39</accession>
<dbReference type="Proteomes" id="UP000314983">
    <property type="component" value="Chromosome 4"/>
</dbReference>
<reference evidence="9" key="5">
    <citation type="submission" date="2025-09" db="UniProtKB">
        <authorList>
            <consortium name="Ensembl"/>
        </authorList>
    </citation>
    <scope>IDENTIFICATION</scope>
</reference>
<dbReference type="GO" id="GO:0007528">
    <property type="term" value="P:neuromuscular junction development"/>
    <property type="evidence" value="ECO:0007669"/>
    <property type="project" value="TreeGrafter"/>
</dbReference>
<reference evidence="10" key="1">
    <citation type="journal article" date="2014" name="Science">
        <title>Nonhuman genetics. Genomic basis for the convergent evolution of electric organs.</title>
        <authorList>
            <person name="Gallant J.R."/>
            <person name="Traeger L.L."/>
            <person name="Volkening J.D."/>
            <person name="Moffett H."/>
            <person name="Chen P.H."/>
            <person name="Novina C.D."/>
            <person name="Phillips G.N.Jr."/>
            <person name="Anand R."/>
            <person name="Wells G.B."/>
            <person name="Pinch M."/>
            <person name="Guth R."/>
            <person name="Unguez G.A."/>
            <person name="Albert J.S."/>
            <person name="Zakon H.H."/>
            <person name="Samanta M.P."/>
            <person name="Sussman M.R."/>
        </authorList>
    </citation>
    <scope>NUCLEOTIDE SEQUENCE [LARGE SCALE GENOMIC DNA]</scope>
</reference>
<evidence type="ECO:0000313" key="10">
    <source>
        <dbReference type="Proteomes" id="UP000314983"/>
    </source>
</evidence>
<dbReference type="PANTHER" id="PTHR12587:SF16">
    <property type="entry name" value="LIPRIN-BETA-1"/>
    <property type="match status" value="1"/>
</dbReference>
<dbReference type="AlphaFoldDB" id="A0A4W4EA39"/>
<dbReference type="Pfam" id="PF07647">
    <property type="entry name" value="SAM_2"/>
    <property type="match status" value="1"/>
</dbReference>
<keyword evidence="2" id="KW-0597">Phosphoprotein</keyword>
<evidence type="ECO:0000259" key="8">
    <source>
        <dbReference type="PROSITE" id="PS50105"/>
    </source>
</evidence>
<feature type="coiled-coil region" evidence="6">
    <location>
        <begin position="162"/>
        <end position="290"/>
    </location>
</feature>
<dbReference type="FunFam" id="1.10.150.50:FF:000007">
    <property type="entry name" value="Liprin-beta-1 isoform 1"/>
    <property type="match status" value="1"/>
</dbReference>
<dbReference type="GO" id="GO:0005829">
    <property type="term" value="C:cytosol"/>
    <property type="evidence" value="ECO:0007669"/>
    <property type="project" value="UniProtKB-ARBA"/>
</dbReference>
<dbReference type="InterPro" id="IPR029515">
    <property type="entry name" value="Liprin"/>
</dbReference>
<dbReference type="InterPro" id="IPR037618">
    <property type="entry name" value="LIPB1/2_SAM_2nd"/>
</dbReference>
<proteinExistence type="inferred from homology"/>
<keyword evidence="3" id="KW-0677">Repeat</keyword>
<dbReference type="CDD" id="cd09566">
    <property type="entry name" value="SAM_liprin-beta1_2_repeat2"/>
    <property type="match status" value="1"/>
</dbReference>
<keyword evidence="10" id="KW-1185">Reference proteome</keyword>
<comment type="similarity">
    <text evidence="1">Belongs to the liprin family. Liprin-beta subfamily.</text>
</comment>
<dbReference type="Pfam" id="PF00536">
    <property type="entry name" value="SAM_1"/>
    <property type="match status" value="2"/>
</dbReference>
<keyword evidence="4 6" id="KW-0175">Coiled coil</keyword>
<comment type="function">
    <text evidence="5">May regulate the disassembly of focal adhesions. Did not bind receptor-like tyrosine phosphatases type 2A.</text>
</comment>
<dbReference type="Pfam" id="PF26022">
    <property type="entry name" value="CC_Liprin_beta"/>
    <property type="match status" value="1"/>
</dbReference>
<dbReference type="InterPro" id="IPR058914">
    <property type="entry name" value="LIPB1/2_CC"/>
</dbReference>
<dbReference type="InterPro" id="IPR037617">
    <property type="entry name" value="LIPB1/2_SAM_1"/>
</dbReference>
<dbReference type="Ensembl" id="ENSEEET00000008650.2">
    <property type="protein sequence ID" value="ENSEEEP00000008544.2"/>
    <property type="gene ID" value="ENSEEEG00000004398.2"/>
</dbReference>
<dbReference type="SMART" id="SM00454">
    <property type="entry name" value="SAM"/>
    <property type="match status" value="3"/>
</dbReference>
<evidence type="ECO:0000256" key="1">
    <source>
        <dbReference type="ARBA" id="ARBA00007547"/>
    </source>
</evidence>
<dbReference type="GO" id="GO:0048786">
    <property type="term" value="C:presynaptic active zone"/>
    <property type="evidence" value="ECO:0007669"/>
    <property type="project" value="TreeGrafter"/>
</dbReference>
<reference evidence="9" key="4">
    <citation type="submission" date="2025-08" db="UniProtKB">
        <authorList>
            <consortium name="Ensembl"/>
        </authorList>
    </citation>
    <scope>IDENTIFICATION</scope>
</reference>
<reference evidence="9" key="3">
    <citation type="submission" date="2020-05" db="EMBL/GenBank/DDBJ databases">
        <title>Electrophorus electricus (electric eel) genome, fEleEle1, primary haplotype.</title>
        <authorList>
            <person name="Myers G."/>
            <person name="Meyer A."/>
            <person name="Fedrigo O."/>
            <person name="Formenti G."/>
            <person name="Rhie A."/>
            <person name="Tracey A."/>
            <person name="Sims Y."/>
            <person name="Jarvis E.D."/>
        </authorList>
    </citation>
    <scope>NUCLEOTIDE SEQUENCE [LARGE SCALE GENOMIC DNA]</scope>
</reference>
<dbReference type="FunFam" id="1.10.150.50:FF:000005">
    <property type="entry name" value="Liprin-beta-1 isoform 1"/>
    <property type="match status" value="1"/>
</dbReference>
<reference evidence="10" key="2">
    <citation type="journal article" date="2017" name="Sci. Adv.">
        <title>A tail of two voltages: Proteomic comparison of the three electric organs of the electric eel.</title>
        <authorList>
            <person name="Traeger L.L."/>
            <person name="Sabat G."/>
            <person name="Barrett-Wilt G.A."/>
            <person name="Wells G.B."/>
            <person name="Sussman M.R."/>
        </authorList>
    </citation>
    <scope>NUCLEOTIDE SEQUENCE [LARGE SCALE GENOMIC DNA]</scope>
</reference>
<protein>
    <recommendedName>
        <fullName evidence="8">SAM domain-containing protein</fullName>
    </recommendedName>
</protein>
<evidence type="ECO:0000256" key="5">
    <source>
        <dbReference type="ARBA" id="ARBA00060046"/>
    </source>
</evidence>
<dbReference type="GeneTree" id="ENSGT01050000244951"/>
<feature type="compositionally biased region" description="Polar residues" evidence="7">
    <location>
        <begin position="464"/>
        <end position="474"/>
    </location>
</feature>
<evidence type="ECO:0000313" key="9">
    <source>
        <dbReference type="Ensembl" id="ENSEEEP00000008544.2"/>
    </source>
</evidence>
<dbReference type="InterPro" id="IPR001660">
    <property type="entry name" value="SAM"/>
</dbReference>
<feature type="compositionally biased region" description="Basic and acidic residues" evidence="7">
    <location>
        <begin position="447"/>
        <end position="457"/>
    </location>
</feature>